<keyword evidence="5" id="KW-0997">Cell inner membrane</keyword>
<comment type="caution">
    <text evidence="10">The sequence shown here is derived from an EMBL/GenBank/DDBJ whole genome shotgun (WGS) entry which is preliminary data.</text>
</comment>
<keyword evidence="3" id="KW-0813">Transport</keyword>
<proteinExistence type="inferred from homology"/>
<evidence type="ECO:0000313" key="10">
    <source>
        <dbReference type="EMBL" id="MFH6567867.1"/>
    </source>
</evidence>
<comment type="similarity">
    <text evidence="2">Belongs to the GSP M family.</text>
</comment>
<protein>
    <submittedName>
        <fullName evidence="10">Type II secretion system protein GspM</fullName>
    </submittedName>
</protein>
<accession>A0ABW7M1V4</accession>
<evidence type="ECO:0000256" key="7">
    <source>
        <dbReference type="ARBA" id="ARBA00022927"/>
    </source>
</evidence>
<dbReference type="EMBL" id="JBINXB010000031">
    <property type="protein sequence ID" value="MFH6567867.1"/>
    <property type="molecule type" value="Genomic_DNA"/>
</dbReference>
<keyword evidence="4" id="KW-1003">Cell membrane</keyword>
<comment type="subcellular location">
    <subcellularLocation>
        <location evidence="1">Cell inner membrane</location>
        <topology evidence="1">Single-pass membrane protein</topology>
    </subcellularLocation>
</comment>
<dbReference type="Gene3D" id="3.30.1360.100">
    <property type="entry name" value="General secretion pathway protein M, EpsM"/>
    <property type="match status" value="1"/>
</dbReference>
<keyword evidence="11" id="KW-1185">Reference proteome</keyword>
<evidence type="ECO:0000256" key="4">
    <source>
        <dbReference type="ARBA" id="ARBA00022475"/>
    </source>
</evidence>
<organism evidence="10 11">
    <name type="scientific">Pseudomonas kulmbachensis</name>
    <dbReference type="NCBI Taxonomy" id="3043408"/>
    <lineage>
        <taxon>Bacteria</taxon>
        <taxon>Pseudomonadati</taxon>
        <taxon>Pseudomonadota</taxon>
        <taxon>Gammaproteobacteria</taxon>
        <taxon>Pseudomonadales</taxon>
        <taxon>Pseudomonadaceae</taxon>
        <taxon>Pseudomonas</taxon>
    </lineage>
</organism>
<evidence type="ECO:0000256" key="9">
    <source>
        <dbReference type="ARBA" id="ARBA00023136"/>
    </source>
</evidence>
<dbReference type="InterPro" id="IPR007690">
    <property type="entry name" value="T2SS_GspM"/>
</dbReference>
<keyword evidence="7" id="KW-0653">Protein transport</keyword>
<dbReference type="Proteomes" id="UP001609821">
    <property type="component" value="Unassembled WGS sequence"/>
</dbReference>
<sequence length="148" mass="16385">MPFRNLSERERLALSLLALLLGLVLTWTLLWQPQRAALQDAERQYRDELQLAADLQRMPATSGGQHGTTINSGDLPGLLARTSAEANLNLERLDNEQQGRVNLGLSGSLDDLLAWLQQLGEQGVEVISANLEVNPMAHVRARLVLEVR</sequence>
<evidence type="ECO:0000256" key="6">
    <source>
        <dbReference type="ARBA" id="ARBA00022692"/>
    </source>
</evidence>
<dbReference type="SUPFAM" id="SSF103054">
    <property type="entry name" value="General secretion pathway protein M, EpsM"/>
    <property type="match status" value="1"/>
</dbReference>
<keyword evidence="6" id="KW-0812">Transmembrane</keyword>
<reference evidence="10 11" key="1">
    <citation type="submission" date="2024-10" db="EMBL/GenBank/DDBJ databases">
        <title>Aeromonas and Pseudomonas from the Cagarras Archipelago, Rio de Janeiro, Brazil.</title>
        <authorList>
            <person name="Canellas A.L.B."/>
            <person name="Laport M.S."/>
        </authorList>
    </citation>
    <scope>NUCLEOTIDE SEQUENCE [LARGE SCALE GENOMIC DNA]</scope>
    <source>
        <strain evidence="10 11">CPF-4</strain>
    </source>
</reference>
<evidence type="ECO:0000256" key="1">
    <source>
        <dbReference type="ARBA" id="ARBA00004377"/>
    </source>
</evidence>
<dbReference type="InterPro" id="IPR023229">
    <property type="entry name" value="T2SS_M_periplasmic_sf"/>
</dbReference>
<evidence type="ECO:0000256" key="3">
    <source>
        <dbReference type="ARBA" id="ARBA00022448"/>
    </source>
</evidence>
<evidence type="ECO:0000256" key="5">
    <source>
        <dbReference type="ARBA" id="ARBA00022519"/>
    </source>
</evidence>
<evidence type="ECO:0000313" key="11">
    <source>
        <dbReference type="Proteomes" id="UP001609821"/>
    </source>
</evidence>
<evidence type="ECO:0000256" key="8">
    <source>
        <dbReference type="ARBA" id="ARBA00022989"/>
    </source>
</evidence>
<keyword evidence="9" id="KW-0472">Membrane</keyword>
<evidence type="ECO:0000256" key="2">
    <source>
        <dbReference type="ARBA" id="ARBA00010637"/>
    </source>
</evidence>
<dbReference type="Pfam" id="PF04612">
    <property type="entry name" value="T2SSM"/>
    <property type="match status" value="1"/>
</dbReference>
<keyword evidence="8" id="KW-1133">Transmembrane helix</keyword>
<dbReference type="RefSeq" id="WP_321833540.1">
    <property type="nucleotide sequence ID" value="NZ_JBINXA010000012.1"/>
</dbReference>
<name>A0ABW7M1V4_9PSED</name>
<gene>
    <name evidence="10" type="primary">gspM</name>
    <name evidence="10" type="ORF">ACHMWK_18050</name>
</gene>